<dbReference type="InterPro" id="IPR036388">
    <property type="entry name" value="WH-like_DNA-bd_sf"/>
</dbReference>
<proteinExistence type="predicted"/>
<keyword evidence="4" id="KW-0614">Plasmid</keyword>
<gene>
    <name evidence="4" type="ORF">P8A18_34120</name>
</gene>
<evidence type="ECO:0000256" key="1">
    <source>
        <dbReference type="ARBA" id="ARBA00023125"/>
    </source>
</evidence>
<evidence type="ECO:0000259" key="3">
    <source>
        <dbReference type="PROSITE" id="PS51755"/>
    </source>
</evidence>
<name>A0ABY9HVI0_9ACTN</name>
<evidence type="ECO:0000313" key="5">
    <source>
        <dbReference type="Proteomes" id="UP001239522"/>
    </source>
</evidence>
<evidence type="ECO:0000313" key="4">
    <source>
        <dbReference type="EMBL" id="WLQ38555.1"/>
    </source>
</evidence>
<geneLocation type="plasmid" evidence="4 5">
    <name>unnamed1</name>
</geneLocation>
<keyword evidence="1 2" id="KW-0238">DNA-binding</keyword>
<sequence>MEEGLLRLLIVEGGGPAPICSDTREDWARAPISNDDLRARMTALRAKSYPFTVPTVDPSGALKYRDRVVAVSPVETALLDSLTGSFRALVGREELLDRLGERQACISRNALDLHIMRIRRRIQPLGLALQTARGRGYILAPAS</sequence>
<dbReference type="SUPFAM" id="SSF46894">
    <property type="entry name" value="C-terminal effector domain of the bipartite response regulators"/>
    <property type="match status" value="1"/>
</dbReference>
<dbReference type="PROSITE" id="PS51755">
    <property type="entry name" value="OMPR_PHOB"/>
    <property type="match status" value="1"/>
</dbReference>
<dbReference type="Gene3D" id="1.10.10.10">
    <property type="entry name" value="Winged helix-like DNA-binding domain superfamily/Winged helix DNA-binding domain"/>
    <property type="match status" value="1"/>
</dbReference>
<feature type="domain" description="OmpR/PhoB-type" evidence="3">
    <location>
        <begin position="46"/>
        <end position="141"/>
    </location>
</feature>
<keyword evidence="5" id="KW-1185">Reference proteome</keyword>
<dbReference type="RefSeq" id="WP_306061685.1">
    <property type="nucleotide sequence ID" value="NZ_CP120998.1"/>
</dbReference>
<dbReference type="InterPro" id="IPR016032">
    <property type="entry name" value="Sig_transdc_resp-reg_C-effctor"/>
</dbReference>
<dbReference type="EMBL" id="CP120998">
    <property type="protein sequence ID" value="WLQ38555.1"/>
    <property type="molecule type" value="Genomic_DNA"/>
</dbReference>
<dbReference type="InterPro" id="IPR001867">
    <property type="entry name" value="OmpR/PhoB-type_DNA-bd"/>
</dbReference>
<feature type="DNA-binding region" description="OmpR/PhoB-type" evidence="2">
    <location>
        <begin position="46"/>
        <end position="141"/>
    </location>
</feature>
<organism evidence="4 5">
    <name type="scientific">Streptomyces castrisilvae</name>
    <dbReference type="NCBI Taxonomy" id="3033811"/>
    <lineage>
        <taxon>Bacteria</taxon>
        <taxon>Bacillati</taxon>
        <taxon>Actinomycetota</taxon>
        <taxon>Actinomycetes</taxon>
        <taxon>Kitasatosporales</taxon>
        <taxon>Streptomycetaceae</taxon>
        <taxon>Streptomyces</taxon>
    </lineage>
</organism>
<dbReference type="Proteomes" id="UP001239522">
    <property type="component" value="Plasmid unnamed1"/>
</dbReference>
<dbReference type="SMART" id="SM00862">
    <property type="entry name" value="Trans_reg_C"/>
    <property type="match status" value="1"/>
</dbReference>
<protein>
    <submittedName>
        <fullName evidence="4">Helix-turn-helix domain-containing protein</fullName>
    </submittedName>
</protein>
<evidence type="ECO:0000256" key="2">
    <source>
        <dbReference type="PROSITE-ProRule" id="PRU01091"/>
    </source>
</evidence>
<dbReference type="Pfam" id="PF00486">
    <property type="entry name" value="Trans_reg_C"/>
    <property type="match status" value="1"/>
</dbReference>
<accession>A0ABY9HVI0</accession>
<reference evidence="4 5" key="1">
    <citation type="submission" date="2023-03" db="EMBL/GenBank/DDBJ databases">
        <title>Isolation and description of six Streptomyces strains from soil environments, able to metabolize different microbial glucans.</title>
        <authorList>
            <person name="Widen T."/>
            <person name="Larsbrink J."/>
        </authorList>
    </citation>
    <scope>NUCLEOTIDE SEQUENCE [LARGE SCALE GENOMIC DNA]</scope>
    <source>
        <strain evidence="4 5">Mut1</strain>
        <plasmid evidence="4 5">unnamed1</plasmid>
    </source>
</reference>